<feature type="compositionally biased region" description="Low complexity" evidence="1">
    <location>
        <begin position="44"/>
        <end position="54"/>
    </location>
</feature>
<proteinExistence type="predicted"/>
<dbReference type="RefSeq" id="WP_386742435.1">
    <property type="nucleotide sequence ID" value="NZ_JBHRYA010000003.1"/>
</dbReference>
<evidence type="ECO:0000256" key="2">
    <source>
        <dbReference type="SAM" id="SignalP"/>
    </source>
</evidence>
<evidence type="ECO:0000256" key="1">
    <source>
        <dbReference type="SAM" id="MobiDB-lite"/>
    </source>
</evidence>
<keyword evidence="2" id="KW-0732">Signal</keyword>
<reference evidence="4" key="1">
    <citation type="journal article" date="2019" name="Int. J. Syst. Evol. Microbiol.">
        <title>The Global Catalogue of Microorganisms (GCM) 10K type strain sequencing project: providing services to taxonomists for standard genome sequencing and annotation.</title>
        <authorList>
            <consortium name="The Broad Institute Genomics Platform"/>
            <consortium name="The Broad Institute Genome Sequencing Center for Infectious Disease"/>
            <person name="Wu L."/>
            <person name="Ma J."/>
        </authorList>
    </citation>
    <scope>NUCLEOTIDE SEQUENCE [LARGE SCALE GENOMIC DNA]</scope>
    <source>
        <strain evidence="4">KCTC 42441</strain>
    </source>
</reference>
<gene>
    <name evidence="3" type="ORF">ACFONC_03995</name>
</gene>
<evidence type="ECO:0000313" key="3">
    <source>
        <dbReference type="EMBL" id="MFC3715309.1"/>
    </source>
</evidence>
<feature type="region of interest" description="Disordered" evidence="1">
    <location>
        <begin position="29"/>
        <end position="54"/>
    </location>
</feature>
<comment type="caution">
    <text evidence="3">The sequence shown here is derived from an EMBL/GenBank/DDBJ whole genome shotgun (WGS) entry which is preliminary data.</text>
</comment>
<protein>
    <recommendedName>
        <fullName evidence="5">Lipoprotein</fullName>
    </recommendedName>
</protein>
<keyword evidence="4" id="KW-1185">Reference proteome</keyword>
<organism evidence="3 4">
    <name type="scientific">Luteimonas soli</name>
    <dbReference type="NCBI Taxonomy" id="1648966"/>
    <lineage>
        <taxon>Bacteria</taxon>
        <taxon>Pseudomonadati</taxon>
        <taxon>Pseudomonadota</taxon>
        <taxon>Gammaproteobacteria</taxon>
        <taxon>Lysobacterales</taxon>
        <taxon>Lysobacteraceae</taxon>
        <taxon>Luteimonas</taxon>
    </lineage>
</organism>
<dbReference type="Proteomes" id="UP001595705">
    <property type="component" value="Unassembled WGS sequence"/>
</dbReference>
<accession>A0ABV7XGP8</accession>
<dbReference type="EMBL" id="JBHRYA010000003">
    <property type="protein sequence ID" value="MFC3715309.1"/>
    <property type="molecule type" value="Genomic_DNA"/>
</dbReference>
<feature type="signal peptide" evidence="2">
    <location>
        <begin position="1"/>
        <end position="30"/>
    </location>
</feature>
<evidence type="ECO:0000313" key="4">
    <source>
        <dbReference type="Proteomes" id="UP001595705"/>
    </source>
</evidence>
<evidence type="ECO:0008006" key="5">
    <source>
        <dbReference type="Google" id="ProtNLM"/>
    </source>
</evidence>
<feature type="chain" id="PRO_5047224529" description="Lipoprotein" evidence="2">
    <location>
        <begin position="31"/>
        <end position="308"/>
    </location>
</feature>
<sequence>MTTPDCIRRSILASTVALAIAACSPATESAATPAGTQPADAGDPTATSTQPATTATTATTATVDDAAVSAFLASVYGPSASLSGEWNNVPADASFSVEGESDGQVTRSVCEQEEATISGQPAVMLAVCGTVQGAGHPAAGTNDFFLLQPGDGALAATASAHMDEFGSRGEPGDVDSKRFGADLYGFVVESGFYNMGQGVQTAHLVLPKGDGFVDAGWFREGLDNEDWMKGCLERGECSADEAYDIDFELDIDDSDPGAAAYPLRVTESGTACGKPADATHDLALDVATMTYAVPAALQRDGCADVAAE</sequence>
<name>A0ABV7XGP8_9GAMM</name>